<name>A0ACB0Y974_MELEN</name>
<evidence type="ECO:0000313" key="2">
    <source>
        <dbReference type="Proteomes" id="UP001497535"/>
    </source>
</evidence>
<gene>
    <name evidence="1" type="ORF">MENTE1834_LOCUS9349</name>
</gene>
<accession>A0ACB0Y974</accession>
<sequence length="381" mass="43779">MQCLNTFQSVSRSLTNSREQIRNVKNSLSLCKSFLQCRRDDLNKFWLENAHQKSVCGILRQMKQIRDIDKTNETLLANRQYGELAKVLKDADILLKGPLSNLEGISQLKFIVSDNLQVNILLRLANNLLAFILLLQKLFEHVVKELVQGSFVEPFEIQMLSLAKDDKLKESKIGLSLIERYTKKKISQLEDEEFLKKRYFELFEVLSVFGQIDSALNSLFTQIPNLLLRLANETAKMIIQSNSEGNIGCPKDSENLVQFVRILIAQLSGCSRQFAILSGELQQVDYTPKIPILRRFWAISLEGMEEILSEHLNVWRNKKRSDDEQESGGQKKLFSFENASFVSYVSASSRKKVNLLKNRSFVLLWDIGKYFLCTAQDNARP</sequence>
<keyword evidence="2" id="KW-1185">Reference proteome</keyword>
<dbReference type="EMBL" id="CAVMJV010000008">
    <property type="protein sequence ID" value="CAK5037490.1"/>
    <property type="molecule type" value="Genomic_DNA"/>
</dbReference>
<evidence type="ECO:0000313" key="1">
    <source>
        <dbReference type="EMBL" id="CAK5037490.1"/>
    </source>
</evidence>
<protein>
    <submittedName>
        <fullName evidence="1">Uncharacterized protein</fullName>
    </submittedName>
</protein>
<dbReference type="Proteomes" id="UP001497535">
    <property type="component" value="Unassembled WGS sequence"/>
</dbReference>
<organism evidence="1 2">
    <name type="scientific">Meloidogyne enterolobii</name>
    <name type="common">Root-knot nematode worm</name>
    <name type="synonym">Meloidogyne mayaguensis</name>
    <dbReference type="NCBI Taxonomy" id="390850"/>
    <lineage>
        <taxon>Eukaryota</taxon>
        <taxon>Metazoa</taxon>
        <taxon>Ecdysozoa</taxon>
        <taxon>Nematoda</taxon>
        <taxon>Chromadorea</taxon>
        <taxon>Rhabditida</taxon>
        <taxon>Tylenchina</taxon>
        <taxon>Tylenchomorpha</taxon>
        <taxon>Tylenchoidea</taxon>
        <taxon>Meloidogynidae</taxon>
        <taxon>Meloidogyninae</taxon>
        <taxon>Meloidogyne</taxon>
    </lineage>
</organism>
<reference evidence="1" key="1">
    <citation type="submission" date="2023-11" db="EMBL/GenBank/DDBJ databases">
        <authorList>
            <person name="Poullet M."/>
        </authorList>
    </citation>
    <scope>NUCLEOTIDE SEQUENCE</scope>
    <source>
        <strain evidence="1">E1834</strain>
    </source>
</reference>
<comment type="caution">
    <text evidence="1">The sequence shown here is derived from an EMBL/GenBank/DDBJ whole genome shotgun (WGS) entry which is preliminary data.</text>
</comment>
<proteinExistence type="predicted"/>